<accession>W9JEF0</accession>
<dbReference type="AlphaFoldDB" id="W9JEF0"/>
<gene>
    <name evidence="1" type="ORF">FOZG_18423</name>
</gene>
<organism evidence="1">
    <name type="scientific">Fusarium oxysporum Fo47</name>
    <dbReference type="NCBI Taxonomy" id="660027"/>
    <lineage>
        <taxon>Eukaryota</taxon>
        <taxon>Fungi</taxon>
        <taxon>Dikarya</taxon>
        <taxon>Ascomycota</taxon>
        <taxon>Pezizomycotina</taxon>
        <taxon>Sordariomycetes</taxon>
        <taxon>Hypocreomycetidae</taxon>
        <taxon>Hypocreales</taxon>
        <taxon>Nectriaceae</taxon>
        <taxon>Fusarium</taxon>
        <taxon>Fusarium oxysporum species complex</taxon>
    </lineage>
</organism>
<dbReference type="EMBL" id="JH717950">
    <property type="protein sequence ID" value="EWZ27863.1"/>
    <property type="molecule type" value="Genomic_DNA"/>
</dbReference>
<dbReference type="VEuPathDB" id="FungiDB:FOZG_18423"/>
<reference evidence="1" key="2">
    <citation type="submission" date="2012-06" db="EMBL/GenBank/DDBJ databases">
        <title>Annotation of the Genome Sequence of Fusarium oxysporum Fo47.</title>
        <authorList>
            <consortium name="The Broad Institute Genomics Platform"/>
            <person name="Ma L.-J."/>
            <person name="Corby-Kistler H."/>
            <person name="Broz K."/>
            <person name="Gale L.R."/>
            <person name="Jonkers W."/>
            <person name="O'Donnell K."/>
            <person name="Ploetz R."/>
            <person name="Steinberg C."/>
            <person name="Schwartz D.C."/>
            <person name="VanEtten H."/>
            <person name="Zhou S."/>
            <person name="Young S.K."/>
            <person name="Zeng Q."/>
            <person name="Gargeya S."/>
            <person name="Fitzgerald M."/>
            <person name="Abouelleil A."/>
            <person name="Alvarado L."/>
            <person name="Chapman S.B."/>
            <person name="Gainer-Dewar J."/>
            <person name="Goldberg J."/>
            <person name="Griggs A."/>
            <person name="Gujja S."/>
            <person name="Hansen M."/>
            <person name="Howarth C."/>
            <person name="Imamovic A."/>
            <person name="Ireland A."/>
            <person name="Larimer J."/>
            <person name="McCowan C."/>
            <person name="Murphy C."/>
            <person name="Pearson M."/>
            <person name="Poon T.W."/>
            <person name="Priest M."/>
            <person name="Roberts A."/>
            <person name="Saif S."/>
            <person name="Shea T."/>
            <person name="Sykes S."/>
            <person name="Wortman J."/>
            <person name="Nusbaum C."/>
            <person name="Birren B."/>
        </authorList>
    </citation>
    <scope>NUCLEOTIDE SEQUENCE</scope>
    <source>
        <strain evidence="1">Fo47</strain>
    </source>
</reference>
<sequence length="220" mass="25406">MLKTLQEQDQPLRLEHFHRHWHLSRPGSAQLLLEPRQHIDRADNNSAKPQSSIRREPIAETSTIALLPATTKGLAAIESSVEAVAVTPVLRYDDPRAIYQRYTAAREDWYKAQPPGSTKTDQRYRKAMGLPLQYSKADYDWCLDWKHMTRCCETPTGSREWTKEEMMAYLDWDKSENDRLDVKVADEIVVAPFSSRRGPGEIWRACEEDSKEQQALYSAL</sequence>
<protein>
    <submittedName>
        <fullName evidence="1">Uncharacterized protein</fullName>
    </submittedName>
</protein>
<evidence type="ECO:0000313" key="1">
    <source>
        <dbReference type="EMBL" id="EWZ27863.1"/>
    </source>
</evidence>
<dbReference type="Proteomes" id="UP000030766">
    <property type="component" value="Unassembled WGS sequence"/>
</dbReference>
<name>W9JEF0_FUSOX</name>
<reference evidence="1" key="1">
    <citation type="submission" date="2011-06" db="EMBL/GenBank/DDBJ databases">
        <title>The Genome Sequence of Fusarium oxysporum Fo47.</title>
        <authorList>
            <consortium name="The Broad Institute Genome Sequencing Platform"/>
            <person name="Ma L.-J."/>
            <person name="Gale L.R."/>
            <person name="Schwartz D.C."/>
            <person name="Zhou S."/>
            <person name="Corby-Kistler H."/>
            <person name="Young S.K."/>
            <person name="Zeng Q."/>
            <person name="Gargeya S."/>
            <person name="Fitzgerald M."/>
            <person name="Haas B."/>
            <person name="Abouelleil A."/>
            <person name="Alvarado L."/>
            <person name="Arachchi H.M."/>
            <person name="Berlin A."/>
            <person name="Brown A."/>
            <person name="Chapman S.B."/>
            <person name="Chen Z."/>
            <person name="Dunbar C."/>
            <person name="Freedman E."/>
            <person name="Gearin G."/>
            <person name="Gellesch M."/>
            <person name="Goldberg J."/>
            <person name="Griggs A."/>
            <person name="Gujja S."/>
            <person name="Heiman D."/>
            <person name="Howarth C."/>
            <person name="Larson L."/>
            <person name="Lui A."/>
            <person name="MacDonald P.J.P."/>
            <person name="Mehta T."/>
            <person name="Montmayeur A."/>
            <person name="Murphy C."/>
            <person name="Neiman D."/>
            <person name="Pearson M."/>
            <person name="Priest M."/>
            <person name="Roberts A."/>
            <person name="Saif S."/>
            <person name="Shea T."/>
            <person name="Shenoy N."/>
            <person name="Sisk P."/>
            <person name="Stolte C."/>
            <person name="Sykes S."/>
            <person name="Wortman J."/>
            <person name="Nusbaum C."/>
            <person name="Birren B."/>
        </authorList>
    </citation>
    <scope>NUCLEOTIDE SEQUENCE [LARGE SCALE GENOMIC DNA]</scope>
    <source>
        <strain evidence="1">Fo47</strain>
    </source>
</reference>
<proteinExistence type="predicted"/>
<dbReference type="HOGENOM" id="CLU_050247_1_0_1"/>